<accession>A0A5C6PT74</accession>
<keyword evidence="2" id="KW-1185">Reference proteome</keyword>
<name>A0A5C6PT74_9TELE</name>
<evidence type="ECO:0000313" key="1">
    <source>
        <dbReference type="EMBL" id="TWW82216.1"/>
    </source>
</evidence>
<reference evidence="1 2" key="1">
    <citation type="submission" date="2019-04" db="EMBL/GenBank/DDBJ databases">
        <title>Chromosome genome assembly for Takifugu flavidus.</title>
        <authorList>
            <person name="Xiao S."/>
        </authorList>
    </citation>
    <scope>NUCLEOTIDE SEQUENCE [LARGE SCALE GENOMIC DNA]</scope>
    <source>
        <strain evidence="1">HTHZ2018</strain>
        <tissue evidence="1">Muscle</tissue>
    </source>
</reference>
<gene>
    <name evidence="1" type="ORF">D4764_01G0020310</name>
</gene>
<evidence type="ECO:0000313" key="2">
    <source>
        <dbReference type="Proteomes" id="UP000324091"/>
    </source>
</evidence>
<dbReference type="AlphaFoldDB" id="A0A5C6PT74"/>
<proteinExistence type="predicted"/>
<protein>
    <submittedName>
        <fullName evidence="1">Uncharacterized protein</fullName>
    </submittedName>
</protein>
<dbReference type="Proteomes" id="UP000324091">
    <property type="component" value="Chromosome 1"/>
</dbReference>
<sequence length="143" mass="15802">MISSEPKALPRAVVEIRSGARAGVGAGPRPAPTSLFLKQLHHPEETPQNRARLQTDLEAWRREGSSRILKRATRQQPLLSEPTLEILFKPNCQPATGAAAQTVMCEQTRALQSSGLGDCSFILLRFSDRWHRFPLNSSVSFGI</sequence>
<comment type="caution">
    <text evidence="1">The sequence shown here is derived from an EMBL/GenBank/DDBJ whole genome shotgun (WGS) entry which is preliminary data.</text>
</comment>
<dbReference type="EMBL" id="RHFK02000001">
    <property type="protein sequence ID" value="TWW82216.1"/>
    <property type="molecule type" value="Genomic_DNA"/>
</dbReference>
<organism evidence="1 2">
    <name type="scientific">Takifugu flavidus</name>
    <name type="common">sansaifugu</name>
    <dbReference type="NCBI Taxonomy" id="433684"/>
    <lineage>
        <taxon>Eukaryota</taxon>
        <taxon>Metazoa</taxon>
        <taxon>Chordata</taxon>
        <taxon>Craniata</taxon>
        <taxon>Vertebrata</taxon>
        <taxon>Euteleostomi</taxon>
        <taxon>Actinopterygii</taxon>
        <taxon>Neopterygii</taxon>
        <taxon>Teleostei</taxon>
        <taxon>Neoteleostei</taxon>
        <taxon>Acanthomorphata</taxon>
        <taxon>Eupercaria</taxon>
        <taxon>Tetraodontiformes</taxon>
        <taxon>Tetradontoidea</taxon>
        <taxon>Tetraodontidae</taxon>
        <taxon>Takifugu</taxon>
    </lineage>
</organism>